<reference evidence="2" key="1">
    <citation type="submission" date="2018-02" db="EMBL/GenBank/DDBJ databases">
        <authorList>
            <person name="Cohen D.B."/>
            <person name="Kent A.D."/>
        </authorList>
    </citation>
    <scope>NUCLEOTIDE SEQUENCE</scope>
</reference>
<name>A0A2N9H6G0_FAGSY</name>
<proteinExistence type="predicted"/>
<evidence type="ECO:0000313" key="2">
    <source>
        <dbReference type="EMBL" id="SPD07210.1"/>
    </source>
</evidence>
<feature type="compositionally biased region" description="Polar residues" evidence="1">
    <location>
        <begin position="72"/>
        <end position="82"/>
    </location>
</feature>
<dbReference type="EMBL" id="OIVN01002890">
    <property type="protein sequence ID" value="SPD07210.1"/>
    <property type="molecule type" value="Genomic_DNA"/>
</dbReference>
<evidence type="ECO:0000256" key="1">
    <source>
        <dbReference type="SAM" id="MobiDB-lite"/>
    </source>
</evidence>
<gene>
    <name evidence="2" type="ORF">FSB_LOCUS35092</name>
</gene>
<dbReference type="AlphaFoldDB" id="A0A2N9H6G0"/>
<sequence length="377" mass="42499">MCRYANGVPLKVFLSIFRFADNDLGSPSLEGFVSPDGVLHRLVAELYSIVYPTLSEGLSDELPKREVREVSSEATPSTSGSRPVSRANRSWKAMSYFSKIDQEDINRMRARYQIPDDVVLRIPDLDKRACCPKYEGDVAFYEVDFQPCQIALSHGFWTFKHRDMETRIVHGLPSSNRSWKDDYIFVCGDNWEGLPRKESSRDFVKVCRPEPNTTVKALLRANKKRANTMKLNKGKLRKFAQSGEVVAAPVSLKCKKVDKGPLKQVEQSSSRLPIRDAIPLVKAVPPVIMVDVDPSLPADPSKMKDATINQSTHVAMSRAKSAVSSRDVDNYSTAHTEDVHYLLIHSLMRGLNEAMVMSQRFITVEEDLTTFRAKLTK</sequence>
<accession>A0A2N9H6G0</accession>
<feature type="region of interest" description="Disordered" evidence="1">
    <location>
        <begin position="67"/>
        <end position="86"/>
    </location>
</feature>
<organism evidence="2">
    <name type="scientific">Fagus sylvatica</name>
    <name type="common">Beechnut</name>
    <dbReference type="NCBI Taxonomy" id="28930"/>
    <lineage>
        <taxon>Eukaryota</taxon>
        <taxon>Viridiplantae</taxon>
        <taxon>Streptophyta</taxon>
        <taxon>Embryophyta</taxon>
        <taxon>Tracheophyta</taxon>
        <taxon>Spermatophyta</taxon>
        <taxon>Magnoliopsida</taxon>
        <taxon>eudicotyledons</taxon>
        <taxon>Gunneridae</taxon>
        <taxon>Pentapetalae</taxon>
        <taxon>rosids</taxon>
        <taxon>fabids</taxon>
        <taxon>Fagales</taxon>
        <taxon>Fagaceae</taxon>
        <taxon>Fagus</taxon>
    </lineage>
</organism>
<protein>
    <submittedName>
        <fullName evidence="2">Uncharacterized protein</fullName>
    </submittedName>
</protein>